<dbReference type="GO" id="GO:0006633">
    <property type="term" value="P:fatty acid biosynthetic process"/>
    <property type="evidence" value="ECO:0007669"/>
    <property type="project" value="InterPro"/>
</dbReference>
<evidence type="ECO:0000313" key="6">
    <source>
        <dbReference type="Proteomes" id="UP000094570"/>
    </source>
</evidence>
<keyword evidence="2" id="KW-0012">Acyltransferase</keyword>
<proteinExistence type="predicted"/>
<evidence type="ECO:0000259" key="3">
    <source>
        <dbReference type="Pfam" id="PF08541"/>
    </source>
</evidence>
<evidence type="ECO:0000259" key="4">
    <source>
        <dbReference type="Pfam" id="PF08545"/>
    </source>
</evidence>
<dbReference type="SUPFAM" id="SSF53901">
    <property type="entry name" value="Thiolase-like"/>
    <property type="match status" value="1"/>
</dbReference>
<accession>A0A1E3G0C1</accession>
<dbReference type="Pfam" id="PF08541">
    <property type="entry name" value="ACP_syn_III_C"/>
    <property type="match status" value="1"/>
</dbReference>
<keyword evidence="6" id="KW-1185">Reference proteome</keyword>
<evidence type="ECO:0000313" key="5">
    <source>
        <dbReference type="EMBL" id="ODN29714.1"/>
    </source>
</evidence>
<evidence type="ECO:0000256" key="1">
    <source>
        <dbReference type="ARBA" id="ARBA00022679"/>
    </source>
</evidence>
<organism evidence="5 6">
    <name type="scientific">Fervidobacterium thailandense</name>
    <dbReference type="NCBI Taxonomy" id="1008305"/>
    <lineage>
        <taxon>Bacteria</taxon>
        <taxon>Thermotogati</taxon>
        <taxon>Thermotogota</taxon>
        <taxon>Thermotogae</taxon>
        <taxon>Thermotogales</taxon>
        <taxon>Fervidobacteriaceae</taxon>
        <taxon>Fervidobacterium</taxon>
    </lineage>
</organism>
<dbReference type="InterPro" id="IPR013751">
    <property type="entry name" value="ACP_syn_III_N"/>
</dbReference>
<dbReference type="PANTHER" id="PTHR34069">
    <property type="entry name" value="3-OXOACYL-[ACYL-CARRIER-PROTEIN] SYNTHASE 3"/>
    <property type="match status" value="1"/>
</dbReference>
<sequence length="328" mass="36524">MKYAKIISSGMYVPQRIMTNAEFEKLTMFTIDPYFSETIGINHRHVSEDWETPTYMAAEAAKKALERIGMKPEEIDLVIVGTDTPESISPPDAARVQYLIGAHKAEAMAFNVNASCANGALLVDIAARYIALGDYRNVLVIGTYAMTKFLSWKYSWEALFSDGAGALILTASDEPGYIGSVARADGSWWQNWGIYMGAGTMNLQGFERGLHKLDLRAAYPATVNEEGWPLLINKLLDKYNLTKDDIGMILFTQVRKKTIEKVMETLGLPLEKTHMVMHKYGYTGSACVYMAYDDAFDEGKIEKIKGKVLIFLTSGVGFQQVATAFRII</sequence>
<dbReference type="Gene3D" id="3.40.47.10">
    <property type="match status" value="1"/>
</dbReference>
<dbReference type="PANTHER" id="PTHR34069:SF2">
    <property type="entry name" value="BETA-KETOACYL-[ACYL-CARRIER-PROTEIN] SYNTHASE III"/>
    <property type="match status" value="1"/>
</dbReference>
<dbReference type="GO" id="GO:0044550">
    <property type="term" value="P:secondary metabolite biosynthetic process"/>
    <property type="evidence" value="ECO:0007669"/>
    <property type="project" value="TreeGrafter"/>
</dbReference>
<dbReference type="EMBL" id="LWAF01000023">
    <property type="protein sequence ID" value="ODN29714.1"/>
    <property type="molecule type" value="Genomic_DNA"/>
</dbReference>
<dbReference type="InterPro" id="IPR013747">
    <property type="entry name" value="ACP_syn_III_C"/>
</dbReference>
<feature type="domain" description="Beta-ketoacyl-[acyl-carrier-protein] synthase III C-terminal" evidence="3">
    <location>
        <begin position="236"/>
        <end position="327"/>
    </location>
</feature>
<gene>
    <name evidence="5" type="ORF">A4H02_09250</name>
</gene>
<comment type="caution">
    <text evidence="5">The sequence shown here is derived from an EMBL/GenBank/DDBJ whole genome shotgun (WGS) entry which is preliminary data.</text>
</comment>
<dbReference type="InterPro" id="IPR016039">
    <property type="entry name" value="Thiolase-like"/>
</dbReference>
<reference evidence="6" key="1">
    <citation type="submission" date="2016-04" db="EMBL/GenBank/DDBJ databases">
        <title>The genome sequence project of a novel Fervidobacterium isolate from a hot spring in Thailand.</title>
        <authorList>
            <person name="Gonzalez J.M."/>
            <person name="Cuecas A."/>
            <person name="Kanoksilapatham W."/>
        </authorList>
    </citation>
    <scope>NUCLEOTIDE SEQUENCE [LARGE SCALE GENOMIC DNA]</scope>
    <source>
        <strain evidence="6">FC2004</strain>
    </source>
</reference>
<dbReference type="STRING" id="1008305.A4H02_09250"/>
<keyword evidence="1" id="KW-0808">Transferase</keyword>
<dbReference type="Proteomes" id="UP000094570">
    <property type="component" value="Unassembled WGS sequence"/>
</dbReference>
<dbReference type="OrthoDB" id="1704808at2"/>
<dbReference type="CDD" id="cd00830">
    <property type="entry name" value="KAS_III"/>
    <property type="match status" value="1"/>
</dbReference>
<dbReference type="Pfam" id="PF08545">
    <property type="entry name" value="ACP_syn_III"/>
    <property type="match status" value="1"/>
</dbReference>
<feature type="domain" description="Beta-ketoacyl-[acyl-carrier-protein] synthase III N-terminal" evidence="4">
    <location>
        <begin position="110"/>
        <end position="186"/>
    </location>
</feature>
<dbReference type="GO" id="GO:0004315">
    <property type="term" value="F:3-oxoacyl-[acyl-carrier-protein] synthase activity"/>
    <property type="evidence" value="ECO:0007669"/>
    <property type="project" value="InterPro"/>
</dbReference>
<dbReference type="AlphaFoldDB" id="A0A1E3G0C1"/>
<name>A0A1E3G0C1_9BACT</name>
<evidence type="ECO:0000256" key="2">
    <source>
        <dbReference type="ARBA" id="ARBA00023315"/>
    </source>
</evidence>
<dbReference type="RefSeq" id="WP_069293891.1">
    <property type="nucleotide sequence ID" value="NZ_CP140110.1"/>
</dbReference>
<protein>
    <submittedName>
        <fullName evidence="5">3-oxoacyl-ACP synthase</fullName>
    </submittedName>
</protein>